<feature type="compositionally biased region" description="Basic and acidic residues" evidence="1">
    <location>
        <begin position="43"/>
        <end position="54"/>
    </location>
</feature>
<feature type="compositionally biased region" description="Acidic residues" evidence="1">
    <location>
        <begin position="309"/>
        <end position="318"/>
    </location>
</feature>
<feature type="region of interest" description="Disordered" evidence="1">
    <location>
        <begin position="1"/>
        <end position="115"/>
    </location>
</feature>
<name>A0AAD5X379_9FUNG</name>
<accession>A0AAD5X379</accession>
<feature type="region of interest" description="Disordered" evidence="1">
    <location>
        <begin position="287"/>
        <end position="335"/>
    </location>
</feature>
<reference evidence="2" key="1">
    <citation type="submission" date="2020-05" db="EMBL/GenBank/DDBJ databases">
        <title>Phylogenomic resolution of chytrid fungi.</title>
        <authorList>
            <person name="Stajich J.E."/>
            <person name="Amses K."/>
            <person name="Simmons R."/>
            <person name="Seto K."/>
            <person name="Myers J."/>
            <person name="Bonds A."/>
            <person name="Quandt C.A."/>
            <person name="Barry K."/>
            <person name="Liu P."/>
            <person name="Grigoriev I."/>
            <person name="Longcore J.E."/>
            <person name="James T.Y."/>
        </authorList>
    </citation>
    <scope>NUCLEOTIDE SEQUENCE</scope>
    <source>
        <strain evidence="2">JEL0318</strain>
    </source>
</reference>
<evidence type="ECO:0000313" key="2">
    <source>
        <dbReference type="EMBL" id="KAJ3047728.1"/>
    </source>
</evidence>
<keyword evidence="3" id="KW-1185">Reference proteome</keyword>
<sequence>MGVQEGIPADTTSKDAADKAAAAAAAEKAPSKTTNAKGRKTTKKELKQIADREAAQAAALEKSQLAENEEGNNSGSSSRPSPITTPKRPRAVASNNLPSANVPISPNPVPPKKPKRTVAADMATLISGLKRIEEKLATANTGISNIQKTSDAIKTNTDKIPGISTRIEDVHTAVTEILVEGMDANLALDFLNEVTYVTKDPNISILVTSELGKGFAAWMKLRRLQIYNAHIESFQGVSYRMHARVLVEMLDALQRAGHIRNFKQNWLGRQNVILGAHVTKKWRKNCPKYKSRRGVPKKKKDFKSPEIIVESEPEEETFPEAAEKGDNQSDGEVEG</sequence>
<proteinExistence type="predicted"/>
<organism evidence="2 3">
    <name type="scientific">Rhizophlyctis rosea</name>
    <dbReference type="NCBI Taxonomy" id="64517"/>
    <lineage>
        <taxon>Eukaryota</taxon>
        <taxon>Fungi</taxon>
        <taxon>Fungi incertae sedis</taxon>
        <taxon>Chytridiomycota</taxon>
        <taxon>Chytridiomycota incertae sedis</taxon>
        <taxon>Chytridiomycetes</taxon>
        <taxon>Rhizophlyctidales</taxon>
        <taxon>Rhizophlyctidaceae</taxon>
        <taxon>Rhizophlyctis</taxon>
    </lineage>
</organism>
<evidence type="ECO:0008006" key="4">
    <source>
        <dbReference type="Google" id="ProtNLM"/>
    </source>
</evidence>
<comment type="caution">
    <text evidence="2">The sequence shown here is derived from an EMBL/GenBank/DDBJ whole genome shotgun (WGS) entry which is preliminary data.</text>
</comment>
<feature type="compositionally biased region" description="Basic residues" evidence="1">
    <location>
        <begin position="287"/>
        <end position="301"/>
    </location>
</feature>
<feature type="compositionally biased region" description="Low complexity" evidence="1">
    <location>
        <begin position="19"/>
        <end position="34"/>
    </location>
</feature>
<dbReference type="Proteomes" id="UP001212841">
    <property type="component" value="Unassembled WGS sequence"/>
</dbReference>
<evidence type="ECO:0000256" key="1">
    <source>
        <dbReference type="SAM" id="MobiDB-lite"/>
    </source>
</evidence>
<dbReference type="AlphaFoldDB" id="A0AAD5X379"/>
<gene>
    <name evidence="2" type="ORF">HK097_011258</name>
</gene>
<feature type="compositionally biased region" description="Low complexity" evidence="1">
    <location>
        <begin position="55"/>
        <end position="78"/>
    </location>
</feature>
<protein>
    <recommendedName>
        <fullName evidence="4">DUF4806 domain-containing protein</fullName>
    </recommendedName>
</protein>
<evidence type="ECO:0000313" key="3">
    <source>
        <dbReference type="Proteomes" id="UP001212841"/>
    </source>
</evidence>
<dbReference type="EMBL" id="JADGJD010000909">
    <property type="protein sequence ID" value="KAJ3047728.1"/>
    <property type="molecule type" value="Genomic_DNA"/>
</dbReference>
<feature type="non-terminal residue" evidence="2">
    <location>
        <position position="335"/>
    </location>
</feature>